<dbReference type="CDD" id="cd04275">
    <property type="entry name" value="ZnMc_pappalysin_like"/>
    <property type="match status" value="1"/>
</dbReference>
<evidence type="ECO:0000313" key="10">
    <source>
        <dbReference type="Proteomes" id="UP000030678"/>
    </source>
</evidence>
<gene>
    <name evidence="9" type="ORF">G647_03555</name>
</gene>
<comment type="subcellular location">
    <subcellularLocation>
        <location evidence="1">Membrane</location>
        <topology evidence="1">Multi-pass membrane protein</topology>
    </subcellularLocation>
</comment>
<accession>V9DBV5</accession>
<feature type="region of interest" description="Disordered" evidence="7">
    <location>
        <begin position="1"/>
        <end position="34"/>
    </location>
</feature>
<comment type="similarity">
    <text evidence="2">Belongs to the peptidase M43B family.</text>
</comment>
<feature type="transmembrane region" description="Helical" evidence="8">
    <location>
        <begin position="52"/>
        <end position="73"/>
    </location>
</feature>
<keyword evidence="4 8" id="KW-0812">Transmembrane</keyword>
<dbReference type="SUPFAM" id="SSF55486">
    <property type="entry name" value="Metalloproteases ('zincins'), catalytic domain"/>
    <property type="match status" value="1"/>
</dbReference>
<keyword evidence="6 8" id="KW-0472">Membrane</keyword>
<organism evidence="9 10">
    <name type="scientific">Cladophialophora carrionii CBS 160.54</name>
    <dbReference type="NCBI Taxonomy" id="1279043"/>
    <lineage>
        <taxon>Eukaryota</taxon>
        <taxon>Fungi</taxon>
        <taxon>Dikarya</taxon>
        <taxon>Ascomycota</taxon>
        <taxon>Pezizomycotina</taxon>
        <taxon>Eurotiomycetes</taxon>
        <taxon>Chaetothyriomycetidae</taxon>
        <taxon>Chaetothyriales</taxon>
        <taxon>Herpotrichiellaceae</taxon>
        <taxon>Cladophialophora</taxon>
    </lineage>
</organism>
<dbReference type="AlphaFoldDB" id="V9DBV5"/>
<evidence type="ECO:0000256" key="5">
    <source>
        <dbReference type="ARBA" id="ARBA00022989"/>
    </source>
</evidence>
<dbReference type="VEuPathDB" id="FungiDB:G647_03555"/>
<evidence type="ECO:0000256" key="1">
    <source>
        <dbReference type="ARBA" id="ARBA00004141"/>
    </source>
</evidence>
<dbReference type="PANTHER" id="PTHR10926:SF0">
    <property type="entry name" value="CDC50, ISOFORM A"/>
    <property type="match status" value="1"/>
</dbReference>
<dbReference type="GO" id="GO:0008237">
    <property type="term" value="F:metallopeptidase activity"/>
    <property type="evidence" value="ECO:0007669"/>
    <property type="project" value="InterPro"/>
</dbReference>
<dbReference type="GO" id="GO:0005794">
    <property type="term" value="C:Golgi apparatus"/>
    <property type="evidence" value="ECO:0007669"/>
    <property type="project" value="TreeGrafter"/>
</dbReference>
<evidence type="ECO:0000256" key="6">
    <source>
        <dbReference type="ARBA" id="ARBA00023136"/>
    </source>
</evidence>
<protein>
    <submittedName>
        <fullName evidence="9">Uncharacterized protein</fullName>
    </submittedName>
</protein>
<dbReference type="HOGENOM" id="CLU_382163_0_0_1"/>
<dbReference type="Gene3D" id="3.40.390.10">
    <property type="entry name" value="Collagenase (Catalytic Domain)"/>
    <property type="match status" value="1"/>
</dbReference>
<sequence>MSRTELQHSDSMEREDPQNEGKKKQKSRRPANTAFRQQRLKAWQPILTPKTVLPIFFAVGIIFAPIGGLLLWASASIQELRIDYTDCNATATNQFTQIPESKVHSSFKNSNSTVRPQWKRTLNTTTPPWSVTIPNTPVCTLQFDIPNDIGPPVYLYYRLTNFYQNHRRYVKSLDTDQLSGDFISNSTIHDSACNPIKTNNEGKAYYPCGLIANSIFNDTLNSPRLVNAAGNEPAQPYRMTNRSIAWSSDASLYKRTKYTNFDVAPPPNWVKRYPDGYTAENPIPDLSEYEEFQVWMRTAGLPTFSKLALRNDNETMTAGIYQMEIYDFFPVTVYDGTKSILISTRSVVGGKNSFLGIAYVAIGGLCIVLGALFTVAHLIRPRKLGDHTYLSWNNASPATGIAKYRPINRSCGAPPPTAELLATHQFLQENEPLENELWNISSIEYRHSSSLSRRQALIPLFIIDTYMHIVSDTATSSPSSPNYISDSMIQNQFEYLAQAYTNASIGYRLAGVTRVTNDTWASNGDDLAMKRALRRGTYSSLNIYYQSLLQAGANTPGVPAGSTLLGFCSLPASGVTPSTRVDQYIVDGCNVLSGTMPGGNMQGYNLGGTTAHEVGHWNGLLHPFTGNSCAEGDWGDYVADTPQEMTSTNGCPVYKDSCPSSGISSTAYTGLASQGNNPYGPQGYSGVDPIHNFMDYSSDACYQGFTAGQGARMLNVWNIYRAGR</sequence>
<comment type="similarity">
    <text evidence="3">Belongs to the CDC50/LEM3 family.</text>
</comment>
<dbReference type="Pfam" id="PF03381">
    <property type="entry name" value="CDC50"/>
    <property type="match status" value="1"/>
</dbReference>
<proteinExistence type="inferred from homology"/>
<evidence type="ECO:0000313" key="9">
    <source>
        <dbReference type="EMBL" id="ETI24186.1"/>
    </source>
</evidence>
<keyword evidence="5 8" id="KW-1133">Transmembrane helix</keyword>
<evidence type="ECO:0000256" key="2">
    <source>
        <dbReference type="ARBA" id="ARBA00008721"/>
    </source>
</evidence>
<dbReference type="OrthoDB" id="340608at2759"/>
<dbReference type="GO" id="GO:0005886">
    <property type="term" value="C:plasma membrane"/>
    <property type="evidence" value="ECO:0007669"/>
    <property type="project" value="TreeGrafter"/>
</dbReference>
<feature type="transmembrane region" description="Helical" evidence="8">
    <location>
        <begin position="354"/>
        <end position="379"/>
    </location>
</feature>
<dbReference type="EMBL" id="KB822704">
    <property type="protein sequence ID" value="ETI24186.1"/>
    <property type="molecule type" value="Genomic_DNA"/>
</dbReference>
<feature type="compositionally biased region" description="Basic and acidic residues" evidence="7">
    <location>
        <begin position="1"/>
        <end position="22"/>
    </location>
</feature>
<reference evidence="9 10" key="1">
    <citation type="submission" date="2013-03" db="EMBL/GenBank/DDBJ databases">
        <title>The Genome Sequence of Cladophialophora carrionii CBS 160.54.</title>
        <authorList>
            <consortium name="The Broad Institute Genomics Platform"/>
            <person name="Cuomo C."/>
            <person name="de Hoog S."/>
            <person name="Gorbushina A."/>
            <person name="Walker B."/>
            <person name="Young S.K."/>
            <person name="Zeng Q."/>
            <person name="Gargeya S."/>
            <person name="Fitzgerald M."/>
            <person name="Haas B."/>
            <person name="Abouelleil A."/>
            <person name="Allen A.W."/>
            <person name="Alvarado L."/>
            <person name="Arachchi H.M."/>
            <person name="Berlin A.M."/>
            <person name="Chapman S.B."/>
            <person name="Gainer-Dewar J."/>
            <person name="Goldberg J."/>
            <person name="Griggs A."/>
            <person name="Gujja S."/>
            <person name="Hansen M."/>
            <person name="Howarth C."/>
            <person name="Imamovic A."/>
            <person name="Ireland A."/>
            <person name="Larimer J."/>
            <person name="McCowan C."/>
            <person name="Murphy C."/>
            <person name="Pearson M."/>
            <person name="Poon T.W."/>
            <person name="Priest M."/>
            <person name="Roberts A."/>
            <person name="Saif S."/>
            <person name="Shea T."/>
            <person name="Sisk P."/>
            <person name="Sykes S."/>
            <person name="Wortman J."/>
            <person name="Nusbaum C."/>
            <person name="Birren B."/>
        </authorList>
    </citation>
    <scope>NUCLEOTIDE SEQUENCE [LARGE SCALE GENOMIC DNA]</scope>
    <source>
        <strain evidence="9 10">CBS 160.54</strain>
    </source>
</reference>
<name>V9DBV5_9EURO</name>
<dbReference type="RefSeq" id="XP_008726122.1">
    <property type="nucleotide sequence ID" value="XM_008727900.1"/>
</dbReference>
<evidence type="ECO:0000256" key="8">
    <source>
        <dbReference type="SAM" id="Phobius"/>
    </source>
</evidence>
<dbReference type="InterPro" id="IPR024079">
    <property type="entry name" value="MetalloPept_cat_dom_sf"/>
</dbReference>
<evidence type="ECO:0000256" key="4">
    <source>
        <dbReference type="ARBA" id="ARBA00022692"/>
    </source>
</evidence>
<dbReference type="Proteomes" id="UP000030678">
    <property type="component" value="Unassembled WGS sequence"/>
</dbReference>
<dbReference type="GO" id="GO:0005783">
    <property type="term" value="C:endoplasmic reticulum"/>
    <property type="evidence" value="ECO:0007669"/>
    <property type="project" value="TreeGrafter"/>
</dbReference>
<dbReference type="PANTHER" id="PTHR10926">
    <property type="entry name" value="CELL CYCLE CONTROL PROTEIN 50"/>
    <property type="match status" value="1"/>
</dbReference>
<evidence type="ECO:0000256" key="7">
    <source>
        <dbReference type="SAM" id="MobiDB-lite"/>
    </source>
</evidence>
<dbReference type="InterPro" id="IPR008754">
    <property type="entry name" value="Peptidase_M43"/>
</dbReference>
<evidence type="ECO:0000256" key="3">
    <source>
        <dbReference type="ARBA" id="ARBA00009457"/>
    </source>
</evidence>
<dbReference type="GeneID" id="19982048"/>
<dbReference type="InterPro" id="IPR005045">
    <property type="entry name" value="CDC50/LEM3_fam"/>
</dbReference>